<evidence type="ECO:0000256" key="1">
    <source>
        <dbReference type="ARBA" id="ARBA00022977"/>
    </source>
</evidence>
<keyword evidence="5" id="KW-1185">Reference proteome</keyword>
<dbReference type="InterPro" id="IPR006283">
    <property type="entry name" value="ThiL-like"/>
</dbReference>
<feature type="domain" description="PurM-like C-terminal" evidence="3">
    <location>
        <begin position="202"/>
        <end position="310"/>
    </location>
</feature>
<dbReference type="Pfam" id="PF02769">
    <property type="entry name" value="AIRS_C"/>
    <property type="match status" value="1"/>
</dbReference>
<dbReference type="InterPro" id="IPR024030">
    <property type="entry name" value="AIR_synthase-rel_sll0787"/>
</dbReference>
<dbReference type="PANTHER" id="PTHR30270">
    <property type="entry name" value="THIAMINE-MONOPHOSPHATE KINASE"/>
    <property type="match status" value="1"/>
</dbReference>
<dbReference type="NCBIfam" id="TIGR04049">
    <property type="entry name" value="AIR_rel_sll0787"/>
    <property type="match status" value="1"/>
</dbReference>
<dbReference type="Pfam" id="PF00586">
    <property type="entry name" value="AIRS"/>
    <property type="match status" value="1"/>
</dbReference>
<organism evidence="4 5">
    <name type="scientific">Paroceanicella profunda</name>
    <dbReference type="NCBI Taxonomy" id="2579971"/>
    <lineage>
        <taxon>Bacteria</taxon>
        <taxon>Pseudomonadati</taxon>
        <taxon>Pseudomonadota</taxon>
        <taxon>Alphaproteobacteria</taxon>
        <taxon>Rhodobacterales</taxon>
        <taxon>Paracoccaceae</taxon>
        <taxon>Paroceanicella</taxon>
    </lineage>
</organism>
<dbReference type="GO" id="GO:0009228">
    <property type="term" value="P:thiamine biosynthetic process"/>
    <property type="evidence" value="ECO:0007669"/>
    <property type="project" value="UniProtKB-KW"/>
</dbReference>
<feature type="domain" description="PurM-like N-terminal" evidence="2">
    <location>
        <begin position="55"/>
        <end position="161"/>
    </location>
</feature>
<dbReference type="Proteomes" id="UP000305888">
    <property type="component" value="Chromosome"/>
</dbReference>
<reference evidence="4 5" key="1">
    <citation type="submission" date="2019-06" db="EMBL/GenBank/DDBJ databases">
        <title>Genome sequence of Rhodobacteraceae bacterium D4M1.</title>
        <authorList>
            <person name="Cao J."/>
        </authorList>
    </citation>
    <scope>NUCLEOTIDE SEQUENCE [LARGE SCALE GENOMIC DNA]</scope>
    <source>
        <strain evidence="4 5">D4M1</strain>
    </source>
</reference>
<accession>A0A5B8FHC8</accession>
<dbReference type="InterPro" id="IPR036921">
    <property type="entry name" value="PurM-like_N_sf"/>
</dbReference>
<dbReference type="GO" id="GO:0009030">
    <property type="term" value="F:thiamine-phosphate kinase activity"/>
    <property type="evidence" value="ECO:0007669"/>
    <property type="project" value="InterPro"/>
</dbReference>
<name>A0A5B8FHC8_9RHOB</name>
<protein>
    <submittedName>
        <fullName evidence="4">Sll0787 family AIR synthase-like protein</fullName>
    </submittedName>
</protein>
<dbReference type="SUPFAM" id="SSF55326">
    <property type="entry name" value="PurM N-terminal domain-like"/>
    <property type="match status" value="1"/>
</dbReference>
<dbReference type="RefSeq" id="WP_138572958.1">
    <property type="nucleotide sequence ID" value="NZ_CP040818.1"/>
</dbReference>
<evidence type="ECO:0000259" key="2">
    <source>
        <dbReference type="Pfam" id="PF00586"/>
    </source>
</evidence>
<dbReference type="Gene3D" id="3.30.1330.10">
    <property type="entry name" value="PurM-like, N-terminal domain"/>
    <property type="match status" value="1"/>
</dbReference>
<evidence type="ECO:0000313" key="4">
    <source>
        <dbReference type="EMBL" id="QDL92281.1"/>
    </source>
</evidence>
<dbReference type="AlphaFoldDB" id="A0A5B8FHC8"/>
<keyword evidence="1" id="KW-0784">Thiamine biosynthesis</keyword>
<dbReference type="SUPFAM" id="SSF56042">
    <property type="entry name" value="PurM C-terminal domain-like"/>
    <property type="match status" value="1"/>
</dbReference>
<dbReference type="InterPro" id="IPR016188">
    <property type="entry name" value="PurM-like_N"/>
</dbReference>
<gene>
    <name evidence="4" type="ORF">FDP22_11125</name>
</gene>
<dbReference type="KEGG" id="ppru:FDP22_11125"/>
<dbReference type="Gene3D" id="3.90.650.10">
    <property type="entry name" value="PurM-like C-terminal domain"/>
    <property type="match status" value="1"/>
</dbReference>
<dbReference type="InterPro" id="IPR010918">
    <property type="entry name" value="PurM-like_C_dom"/>
</dbReference>
<proteinExistence type="predicted"/>
<dbReference type="EMBL" id="CP040818">
    <property type="protein sequence ID" value="QDL92281.1"/>
    <property type="molecule type" value="Genomic_DNA"/>
</dbReference>
<evidence type="ECO:0000259" key="3">
    <source>
        <dbReference type="Pfam" id="PF02769"/>
    </source>
</evidence>
<evidence type="ECO:0000313" key="5">
    <source>
        <dbReference type="Proteomes" id="UP000305888"/>
    </source>
</evidence>
<sequence length="339" mass="33942">MSGAGPRPAPAAAGPEGLAALAGALRAHPSIRGKRAIAAATAELGLGAASAGQPGDDAAVLPRPGGGYDLLAGEGFIPAFVADDPWFAGWCGVMVNLSDIAAMGGRAVALIDQVWAPSAEAAAPMMAGLRAAAEAYGVPVVGGHTNYAGRELSLAVSVFGRAEALISGAAARPGETLIAAVDLRGAYRPSFDNFCAALDVAPERLRADLALLPELAEAGLVRAGKDISQGGIAGTALMLAECSGAGIDIDLDALVLPGGTDPERWLRSFPSFGFLLTARPQDAAAVCARFAARDISATVIGTVTPGSAVTFRSGGAAALFWDHAATPYLGLAPKEPSHA</sequence>
<dbReference type="InterPro" id="IPR036676">
    <property type="entry name" value="PurM-like_C_sf"/>
</dbReference>
<dbReference type="PANTHER" id="PTHR30270:SF0">
    <property type="entry name" value="THIAMINE-MONOPHOSPHATE KINASE"/>
    <property type="match status" value="1"/>
</dbReference>
<dbReference type="OrthoDB" id="9767928at2"/>